<evidence type="ECO:0000313" key="2">
    <source>
        <dbReference type="Proteomes" id="UP000197638"/>
    </source>
</evidence>
<protein>
    <submittedName>
        <fullName evidence="1">DUF1269 domain-containing family protein</fullName>
    </submittedName>
</protein>
<dbReference type="RefSeq" id="WP_088765217.1">
    <property type="nucleotide sequence ID" value="NZ_CP022123.1"/>
</dbReference>
<dbReference type="EMBL" id="CP022123">
    <property type="protein sequence ID" value="ASG28929.1"/>
    <property type="molecule type" value="Genomic_DNA"/>
</dbReference>
<proteinExistence type="predicted"/>
<reference evidence="1 2" key="1">
    <citation type="submission" date="2017-06" db="EMBL/GenBank/DDBJ databases">
        <title>Genome sequencing of Fusobacterium nucleatum subsp. polymorphum KCOM 1275 (=ChDC F310).</title>
        <authorList>
            <person name="Kook J.-K."/>
            <person name="Park S.-N."/>
            <person name="Lim Y.K."/>
            <person name="Roh H."/>
        </authorList>
    </citation>
    <scope>NUCLEOTIDE SEQUENCE [LARGE SCALE GENOMIC DNA]</scope>
    <source>
        <strain evidence="1 2">KCOM 1275</strain>
    </source>
</reference>
<dbReference type="Pfam" id="PF06897">
    <property type="entry name" value="DUF1269"/>
    <property type="match status" value="1"/>
</dbReference>
<accession>A0A241Q2V1</accession>
<sequence length="206" mass="22947">MNNVILNIFDVESEAFQSFNELKNFKQTENTKIAQIALVQNVEGRITVKDFYNFVDSANEEALKGTLIGALIGIIGGPLGMLFGASLGGLGGLTIGTSVDTTEASLVQYIANKLPPNETAIIALVEEKDEEVINALFSKYKTQIIRWEAERVADDIVAAIKVQENLYHQAQVELKAERKKERTQKVQEFKDRIKKEFATLKSKIKI</sequence>
<dbReference type="Proteomes" id="UP000197638">
    <property type="component" value="Chromosome"/>
</dbReference>
<dbReference type="InterPro" id="IPR009200">
    <property type="entry name" value="DUF1269_membrane"/>
</dbReference>
<dbReference type="AlphaFoldDB" id="A0A241Q2V1"/>
<name>A0A241Q2V1_FUSNP</name>
<evidence type="ECO:0000313" key="1">
    <source>
        <dbReference type="EMBL" id="ASG28929.1"/>
    </source>
</evidence>
<organism evidence="1 2">
    <name type="scientific">Fusobacterium nucleatum subsp. polymorphum</name>
    <name type="common">Fusobacterium polymorphum</name>
    <dbReference type="NCBI Taxonomy" id="76857"/>
    <lineage>
        <taxon>Bacteria</taxon>
        <taxon>Fusobacteriati</taxon>
        <taxon>Fusobacteriota</taxon>
        <taxon>Fusobacteriia</taxon>
        <taxon>Fusobacteriales</taxon>
        <taxon>Fusobacteriaceae</taxon>
        <taxon>Fusobacterium</taxon>
    </lineage>
</organism>
<gene>
    <name evidence="1" type="ORF">CBG61_08470</name>
</gene>